<dbReference type="InterPro" id="IPR003653">
    <property type="entry name" value="Peptidase_C48_C"/>
</dbReference>
<evidence type="ECO:0000313" key="7">
    <source>
        <dbReference type="Proteomes" id="UP001153076"/>
    </source>
</evidence>
<dbReference type="InterPro" id="IPR057375">
    <property type="entry name" value="ULP2A/B_PH"/>
</dbReference>
<proteinExistence type="inferred from homology"/>
<feature type="compositionally biased region" description="Basic and acidic residues" evidence="4">
    <location>
        <begin position="589"/>
        <end position="617"/>
    </location>
</feature>
<reference evidence="6" key="1">
    <citation type="submission" date="2022-04" db="EMBL/GenBank/DDBJ databases">
        <title>Carnegiea gigantea Genome sequencing and assembly v2.</title>
        <authorList>
            <person name="Copetti D."/>
            <person name="Sanderson M.J."/>
            <person name="Burquez A."/>
            <person name="Wojciechowski M.F."/>
        </authorList>
    </citation>
    <scope>NUCLEOTIDE SEQUENCE</scope>
    <source>
        <strain evidence="6">SGP5-SGP5p</strain>
        <tissue evidence="6">Aerial part</tissue>
    </source>
</reference>
<feature type="compositionally biased region" description="Polar residues" evidence="4">
    <location>
        <begin position="523"/>
        <end position="532"/>
    </location>
</feature>
<dbReference type="PANTHER" id="PTHR47764:SF2">
    <property type="entry name" value="UBIQUITIN-LIKE PROTEASE FAMILY PROFILE DOMAIN-CONTAINING PROTEIN"/>
    <property type="match status" value="1"/>
</dbReference>
<evidence type="ECO:0000256" key="4">
    <source>
        <dbReference type="SAM" id="MobiDB-lite"/>
    </source>
</evidence>
<name>A0A9Q1KKM7_9CARY</name>
<dbReference type="PROSITE" id="PS50600">
    <property type="entry name" value="ULP_PROTEASE"/>
    <property type="match status" value="1"/>
</dbReference>
<comment type="similarity">
    <text evidence="1">Belongs to the peptidase C48 family.</text>
</comment>
<dbReference type="Gene3D" id="3.40.395.10">
    <property type="entry name" value="Adenoviral Proteinase, Chain A"/>
    <property type="match status" value="1"/>
</dbReference>
<organism evidence="6 7">
    <name type="scientific">Carnegiea gigantea</name>
    <dbReference type="NCBI Taxonomy" id="171969"/>
    <lineage>
        <taxon>Eukaryota</taxon>
        <taxon>Viridiplantae</taxon>
        <taxon>Streptophyta</taxon>
        <taxon>Embryophyta</taxon>
        <taxon>Tracheophyta</taxon>
        <taxon>Spermatophyta</taxon>
        <taxon>Magnoliopsida</taxon>
        <taxon>eudicotyledons</taxon>
        <taxon>Gunneridae</taxon>
        <taxon>Pentapetalae</taxon>
        <taxon>Caryophyllales</taxon>
        <taxon>Cactineae</taxon>
        <taxon>Cactaceae</taxon>
        <taxon>Cactoideae</taxon>
        <taxon>Echinocereeae</taxon>
        <taxon>Carnegiea</taxon>
    </lineage>
</organism>
<protein>
    <recommendedName>
        <fullName evidence="5">Ubiquitin-like protease family profile domain-containing protein</fullName>
    </recommendedName>
</protein>
<keyword evidence="7" id="KW-1185">Reference proteome</keyword>
<dbReference type="AlphaFoldDB" id="A0A9Q1KKM7"/>
<dbReference type="GO" id="GO:0008234">
    <property type="term" value="F:cysteine-type peptidase activity"/>
    <property type="evidence" value="ECO:0007669"/>
    <property type="project" value="InterPro"/>
</dbReference>
<dbReference type="OrthoDB" id="442460at2759"/>
<keyword evidence="2" id="KW-0645">Protease</keyword>
<sequence>MKLRLSPMLYFCLVCSLLTFCNLELYVFPLYLKVIFTPEFSDCSPIVLISVVPWTVVEVLEFLVHDPGWPWRQDRIMSLDTRYKTAWSIGLNFKEPFEEVVYPEGDVDPVSISKRDVDLLEPETFINDTVIDFYIKYLKNQIPPQERHRYHFFNSFFFRKLADLDKNPTNAFDSKAAFQRVRKWTRKVNIFERDYIFIPVNYNLHWSLIVICYPGEVANFNCESMDEFLKVPCILHMDSIRGSHTGLKDIFQSYLLEEWKEKQKETSEEMSSNFLNLRFLSLELKPDWFVPAEASLKRVHIQRLIYELLESRTQSSTSLCCHESYPLTQPEDNGDNGIEVISEKRGPGKTWSTNLSHSQSVQGIAMGLLDASVYGTYDSGLGMRELLEHRQYYEQGASSGQLGCQNQPIREEVDADEYLAHPTLGNRGLQLVDGMASGACGIGYLSRDGNAGFACNSESSDHAEPEGNALPTSNCSSDDSQDMEIIEFDPEKCGANSGQNQSFDHSEENIDSLTESYASASSDIMGTPIQDSPEQDEINGRSHQEQEDGPLNSNQEEELQPPDQELIMNEDDEGMVVKDSDSSNSDEEQVTKRIRLDRDRKLVQRSVRESHSGLDRM</sequence>
<feature type="domain" description="Ubiquitin-like protease family profile" evidence="5">
    <location>
        <begin position="110"/>
        <end position="347"/>
    </location>
</feature>
<dbReference type="InterPro" id="IPR038765">
    <property type="entry name" value="Papain-like_cys_pep_sf"/>
</dbReference>
<evidence type="ECO:0000256" key="1">
    <source>
        <dbReference type="ARBA" id="ARBA00005234"/>
    </source>
</evidence>
<dbReference type="Pfam" id="PF25352">
    <property type="entry name" value="PH_ULP"/>
    <property type="match status" value="1"/>
</dbReference>
<dbReference type="Proteomes" id="UP001153076">
    <property type="component" value="Unassembled WGS sequence"/>
</dbReference>
<comment type="caution">
    <text evidence="6">The sequence shown here is derived from an EMBL/GenBank/DDBJ whole genome shotgun (WGS) entry which is preliminary data.</text>
</comment>
<dbReference type="PANTHER" id="PTHR47764">
    <property type="entry name" value="UBIQUITIN-LIKE-SPECIFIC PROTEASE 2B-RELATED"/>
    <property type="match status" value="1"/>
</dbReference>
<feature type="region of interest" description="Disordered" evidence="4">
    <location>
        <begin position="523"/>
        <end position="617"/>
    </location>
</feature>
<evidence type="ECO:0000313" key="6">
    <source>
        <dbReference type="EMBL" id="KAJ8445103.1"/>
    </source>
</evidence>
<dbReference type="SUPFAM" id="SSF54001">
    <property type="entry name" value="Cysteine proteinases"/>
    <property type="match status" value="1"/>
</dbReference>
<feature type="region of interest" description="Disordered" evidence="4">
    <location>
        <begin position="491"/>
        <end position="510"/>
    </location>
</feature>
<evidence type="ECO:0000256" key="3">
    <source>
        <dbReference type="ARBA" id="ARBA00022801"/>
    </source>
</evidence>
<dbReference type="EMBL" id="JAKOGI010000080">
    <property type="protein sequence ID" value="KAJ8445103.1"/>
    <property type="molecule type" value="Genomic_DNA"/>
</dbReference>
<gene>
    <name evidence="6" type="ORF">Cgig2_029475</name>
</gene>
<evidence type="ECO:0000259" key="5">
    <source>
        <dbReference type="PROSITE" id="PS50600"/>
    </source>
</evidence>
<dbReference type="GO" id="GO:0006508">
    <property type="term" value="P:proteolysis"/>
    <property type="evidence" value="ECO:0007669"/>
    <property type="project" value="UniProtKB-KW"/>
</dbReference>
<evidence type="ECO:0000256" key="2">
    <source>
        <dbReference type="ARBA" id="ARBA00022670"/>
    </source>
</evidence>
<dbReference type="Pfam" id="PF02902">
    <property type="entry name" value="Peptidase_C48"/>
    <property type="match status" value="1"/>
</dbReference>
<accession>A0A9Q1KKM7</accession>
<keyword evidence="3" id="KW-0378">Hydrolase</keyword>
<feature type="region of interest" description="Disordered" evidence="4">
    <location>
        <begin position="456"/>
        <end position="480"/>
    </location>
</feature>